<dbReference type="AlphaFoldDB" id="A0A7G9YA74"/>
<feature type="compositionally biased region" description="Basic residues" evidence="1">
    <location>
        <begin position="15"/>
        <end position="26"/>
    </location>
</feature>
<reference evidence="3" key="1">
    <citation type="submission" date="2020-06" db="EMBL/GenBank/DDBJ databases">
        <title>Unique genomic features of the anaerobic methanotrophic archaea.</title>
        <authorList>
            <person name="Chadwick G.L."/>
            <person name="Skennerton C.T."/>
            <person name="Laso-Perez R."/>
            <person name="Leu A.O."/>
            <person name="Speth D.R."/>
            <person name="Yu H."/>
            <person name="Morgan-Lang C."/>
            <person name="Hatzenpichler R."/>
            <person name="Goudeau D."/>
            <person name="Malmstrom R."/>
            <person name="Brazelton W.J."/>
            <person name="Woyke T."/>
            <person name="Hallam S.J."/>
            <person name="Tyson G.W."/>
            <person name="Wegener G."/>
            <person name="Boetius A."/>
            <person name="Orphan V."/>
        </authorList>
    </citation>
    <scope>NUCLEOTIDE SEQUENCE</scope>
</reference>
<evidence type="ECO:0000313" key="3">
    <source>
        <dbReference type="EMBL" id="QNO44908.1"/>
    </source>
</evidence>
<evidence type="ECO:0008006" key="5">
    <source>
        <dbReference type="Google" id="ProtNLM"/>
    </source>
</evidence>
<protein>
    <recommendedName>
        <fullName evidence="5">Transposase IS4-like domain-containing protein</fullName>
    </recommendedName>
</protein>
<dbReference type="EMBL" id="MT630979">
    <property type="protein sequence ID" value="QNO44532.1"/>
    <property type="molecule type" value="Genomic_DNA"/>
</dbReference>
<evidence type="ECO:0000256" key="1">
    <source>
        <dbReference type="SAM" id="MobiDB-lite"/>
    </source>
</evidence>
<sequence>MPQIRRITHDLRQKQNSKKGSKKSKSVSKEQADDSFPESNSTAKKGFSYAVMGAGVLHKLISGISISPNHSVGETTLFPEAFDQTLNCHPNPDSVLGDGIYGCRWITNLVSENNATPYFLPRSNVTFKSKGVMGWYDMLYSLWEDPQEWLENYHMRSISETVNSMVKCRFGAPLRKRLESRKETETRLKLVGHNIRRVGYLEVMGDVVPHWRRSAGS</sequence>
<feature type="region of interest" description="Disordered" evidence="1">
    <location>
        <begin position="1"/>
        <end position="41"/>
    </location>
</feature>
<name>A0A7G9YA74_9EURY</name>
<evidence type="ECO:0000313" key="4">
    <source>
        <dbReference type="EMBL" id="QNO46252.1"/>
    </source>
</evidence>
<accession>A0A7G9YA74</accession>
<organism evidence="3">
    <name type="scientific">Candidatus Methanogaster sp. ANME-2c ERB4</name>
    <dbReference type="NCBI Taxonomy" id="2759911"/>
    <lineage>
        <taxon>Archaea</taxon>
        <taxon>Methanobacteriati</taxon>
        <taxon>Methanobacteriota</taxon>
        <taxon>Stenosarchaea group</taxon>
        <taxon>Methanomicrobia</taxon>
        <taxon>Methanosarcinales</taxon>
        <taxon>ANME-2 cluster</taxon>
        <taxon>Candidatus Methanogasteraceae</taxon>
        <taxon>Candidatus Methanogaster</taxon>
    </lineage>
</organism>
<dbReference type="EMBL" id="MT631176">
    <property type="protein sequence ID" value="QNO46252.1"/>
    <property type="molecule type" value="Genomic_DNA"/>
</dbReference>
<dbReference type="EMBL" id="MT631040">
    <property type="protein sequence ID" value="QNO44908.1"/>
    <property type="molecule type" value="Genomic_DNA"/>
</dbReference>
<gene>
    <name evidence="4" type="ORF">HPELKGOP_00010</name>
    <name evidence="3" type="ORF">ICHINCKE_00010</name>
    <name evidence="2" type="ORF">JFDIJABK_00013</name>
</gene>
<evidence type="ECO:0000313" key="2">
    <source>
        <dbReference type="EMBL" id="QNO44532.1"/>
    </source>
</evidence>
<proteinExistence type="predicted"/>